<dbReference type="Proteomes" id="UP000887540">
    <property type="component" value="Unplaced"/>
</dbReference>
<comment type="subcellular location">
    <subcellularLocation>
        <location evidence="1">Nucleus</location>
    </subcellularLocation>
</comment>
<feature type="domain" description="JmjN" evidence="10">
    <location>
        <begin position="1"/>
        <end position="43"/>
    </location>
</feature>
<evidence type="ECO:0000256" key="5">
    <source>
        <dbReference type="ARBA" id="ARBA00022853"/>
    </source>
</evidence>
<dbReference type="GO" id="GO:0010468">
    <property type="term" value="P:regulation of gene expression"/>
    <property type="evidence" value="ECO:0007669"/>
    <property type="project" value="TreeGrafter"/>
</dbReference>
<dbReference type="PROSITE" id="PS51183">
    <property type="entry name" value="JMJN"/>
    <property type="match status" value="1"/>
</dbReference>
<dbReference type="InterPro" id="IPR019787">
    <property type="entry name" value="Znf_PHD-finger"/>
</dbReference>
<evidence type="ECO:0000313" key="12">
    <source>
        <dbReference type="Proteomes" id="UP000887540"/>
    </source>
</evidence>
<dbReference type="InterPro" id="IPR001965">
    <property type="entry name" value="Znf_PHD"/>
</dbReference>
<accession>A0A914DH58</accession>
<dbReference type="InterPro" id="IPR011011">
    <property type="entry name" value="Znf_FYVE_PHD"/>
</dbReference>
<dbReference type="GO" id="GO:0032454">
    <property type="term" value="F:histone H3K9 demethylase activity"/>
    <property type="evidence" value="ECO:0007669"/>
    <property type="project" value="TreeGrafter"/>
</dbReference>
<keyword evidence="2" id="KW-0479">Metal-binding</keyword>
<evidence type="ECO:0000313" key="13">
    <source>
        <dbReference type="WBParaSite" id="ACRNAN_scaffold2683.g13354.t1"/>
    </source>
</evidence>
<keyword evidence="6" id="KW-0223">Dioxygenase</keyword>
<sequence>MVFHPTIEEFRDFSRYMQKIEEMGAHIASGICKIVPPPEWTPRPIRGKSYTDVLDYVIESPVKEKMEGMGGKFTKINKVYRKTMTVAEFEKLATSHEYCNPKPHIDLVELERHYWRSLLIHEPIYGADTPGSLYDPCVEEFNMNNLGTVLDLLKEKNIKIHGVNTVYLYFGMWKTTFPWHAEDMDLYSINYLHYGEPKFWYGIPTEVADRFERLASHQFTEAQMNCKAFLRHKTYMLSPSLLQRHGIPFGTMVQYPGEFMITFPRGYHAGFNTGYNCAESTNFALERWIDFGKNSLVCMCRPDRVEIDMTPFMQKYRPDEFNSWYDYWYGERASPVKKTGRKGKKGSEISYPPSVELQHVLSWKRNLEKAKKEVRDLWAHSPLNLFAEKQFNEARSKAYPHCSVCQYFVANSHENEHQKVDRLEIKIPTSSRRYVTQQMFAKDQLLDKSSEEPEEDRLLSCSNCYVTVHEHCYSALPSTSSQDDPYENWLCARCQNRDDTLIRSTTCHLCEMRGGALIEARNGGDACFVHVICALMHRRTKFVSPDRRSEPFTYPTVKLGYAASSLLIDSKHALPDTYLEYSKGSGNHNSRFQCEVCGFQKEGLLKCELCDDEANTCYFHATCAWLADVMLERRDWPSVAVAVCSIHNIGTTSSQEIPQFAVGNKVYVLLDEESRIEKGTIRSVSENLFCTVDFLDGSTSNDVYPCDIKRCECSFMNCNGQHIPGSLVYVEWVDKQIYQAYYRGRGPSVKFLVSIRQNFRGEQEEVEVDNDAIFLRSGPLPQHVRKLVLKRKSTPL</sequence>
<dbReference type="GO" id="GO:0051864">
    <property type="term" value="F:histone H3K36 demethylase activity"/>
    <property type="evidence" value="ECO:0007669"/>
    <property type="project" value="TreeGrafter"/>
</dbReference>
<feature type="domain" description="PHD-type" evidence="9">
    <location>
        <begin position="399"/>
        <end position="497"/>
    </location>
</feature>
<organism evidence="12 13">
    <name type="scientific">Acrobeloides nanus</name>
    <dbReference type="NCBI Taxonomy" id="290746"/>
    <lineage>
        <taxon>Eukaryota</taxon>
        <taxon>Metazoa</taxon>
        <taxon>Ecdysozoa</taxon>
        <taxon>Nematoda</taxon>
        <taxon>Chromadorea</taxon>
        <taxon>Rhabditida</taxon>
        <taxon>Tylenchina</taxon>
        <taxon>Cephalobomorpha</taxon>
        <taxon>Cephaloboidea</taxon>
        <taxon>Cephalobidae</taxon>
        <taxon>Acrobeloides</taxon>
    </lineage>
</organism>
<dbReference type="PANTHER" id="PTHR10694:SF129">
    <property type="entry name" value="LYSINE-SPECIFIC DEMETHYLASE 4B-RELATED"/>
    <property type="match status" value="1"/>
</dbReference>
<dbReference type="InterPro" id="IPR003349">
    <property type="entry name" value="JmjN"/>
</dbReference>
<protein>
    <submittedName>
        <fullName evidence="13">[Histone H3]-trimethyl-L-lysine(9) demethylase</fullName>
    </submittedName>
</protein>
<dbReference type="PANTHER" id="PTHR10694">
    <property type="entry name" value="LYSINE-SPECIFIC DEMETHYLASE"/>
    <property type="match status" value="1"/>
</dbReference>
<dbReference type="AlphaFoldDB" id="A0A914DH58"/>
<keyword evidence="3 8" id="KW-0863">Zinc-finger</keyword>
<name>A0A914DH58_9BILA</name>
<dbReference type="SUPFAM" id="SSF57903">
    <property type="entry name" value="FYVE/PHD zinc finger"/>
    <property type="match status" value="1"/>
</dbReference>
<dbReference type="Pfam" id="PF02375">
    <property type="entry name" value="JmjN"/>
    <property type="match status" value="1"/>
</dbReference>
<dbReference type="GO" id="GO:0008270">
    <property type="term" value="F:zinc ion binding"/>
    <property type="evidence" value="ECO:0007669"/>
    <property type="project" value="UniProtKB-KW"/>
</dbReference>
<dbReference type="PROSITE" id="PS51184">
    <property type="entry name" value="JMJC"/>
    <property type="match status" value="1"/>
</dbReference>
<evidence type="ECO:0000259" key="10">
    <source>
        <dbReference type="PROSITE" id="PS51183"/>
    </source>
</evidence>
<evidence type="ECO:0000256" key="3">
    <source>
        <dbReference type="ARBA" id="ARBA00022771"/>
    </source>
</evidence>
<evidence type="ECO:0000256" key="4">
    <source>
        <dbReference type="ARBA" id="ARBA00022833"/>
    </source>
</evidence>
<reference evidence="13" key="1">
    <citation type="submission" date="2022-11" db="UniProtKB">
        <authorList>
            <consortium name="WormBaseParasite"/>
        </authorList>
    </citation>
    <scope>IDENTIFICATION</scope>
</reference>
<dbReference type="InterPro" id="IPR003347">
    <property type="entry name" value="JmjC_dom"/>
</dbReference>
<dbReference type="SMART" id="SM00558">
    <property type="entry name" value="JmjC"/>
    <property type="match status" value="1"/>
</dbReference>
<keyword evidence="5" id="KW-0156">Chromatin regulator</keyword>
<dbReference type="SMART" id="SM00333">
    <property type="entry name" value="TUDOR"/>
    <property type="match status" value="1"/>
</dbReference>
<keyword evidence="7" id="KW-0539">Nucleus</keyword>
<dbReference type="InterPro" id="IPR002999">
    <property type="entry name" value="Tudor"/>
</dbReference>
<evidence type="ECO:0000259" key="11">
    <source>
        <dbReference type="PROSITE" id="PS51184"/>
    </source>
</evidence>
<dbReference type="Gene3D" id="2.60.120.650">
    <property type="entry name" value="Cupin"/>
    <property type="match status" value="1"/>
</dbReference>
<dbReference type="Gene3D" id="3.30.40.10">
    <property type="entry name" value="Zinc/RING finger domain, C3HC4 (zinc finger)"/>
    <property type="match status" value="1"/>
</dbReference>
<evidence type="ECO:0000256" key="6">
    <source>
        <dbReference type="ARBA" id="ARBA00022964"/>
    </source>
</evidence>
<dbReference type="WBParaSite" id="ACRNAN_scaffold2683.g13354.t1">
    <property type="protein sequence ID" value="ACRNAN_scaffold2683.g13354.t1"/>
    <property type="gene ID" value="ACRNAN_scaffold2683.g13354"/>
</dbReference>
<dbReference type="Gene3D" id="3.10.330.70">
    <property type="match status" value="1"/>
</dbReference>
<proteinExistence type="predicted"/>
<evidence type="ECO:0000256" key="8">
    <source>
        <dbReference type="PROSITE-ProRule" id="PRU00146"/>
    </source>
</evidence>
<feature type="domain" description="JmjC" evidence="11">
    <location>
        <begin position="135"/>
        <end position="300"/>
    </location>
</feature>
<evidence type="ECO:0000256" key="7">
    <source>
        <dbReference type="ARBA" id="ARBA00023242"/>
    </source>
</evidence>
<dbReference type="SMART" id="SM00545">
    <property type="entry name" value="JmjN"/>
    <property type="match status" value="1"/>
</dbReference>
<dbReference type="PROSITE" id="PS50016">
    <property type="entry name" value="ZF_PHD_2"/>
    <property type="match status" value="1"/>
</dbReference>
<dbReference type="SMART" id="SM00249">
    <property type="entry name" value="PHD"/>
    <property type="match status" value="2"/>
</dbReference>
<dbReference type="Pfam" id="PF02373">
    <property type="entry name" value="JmjC"/>
    <property type="match status" value="1"/>
</dbReference>
<dbReference type="InterPro" id="IPR013083">
    <property type="entry name" value="Znf_RING/FYVE/PHD"/>
</dbReference>
<keyword evidence="6" id="KW-0560">Oxidoreductase</keyword>
<dbReference type="Pfam" id="PF13831">
    <property type="entry name" value="PHD_2"/>
    <property type="match status" value="1"/>
</dbReference>
<keyword evidence="4" id="KW-0862">Zinc</keyword>
<dbReference type="GO" id="GO:0000785">
    <property type="term" value="C:chromatin"/>
    <property type="evidence" value="ECO:0007669"/>
    <property type="project" value="TreeGrafter"/>
</dbReference>
<dbReference type="GO" id="GO:0005634">
    <property type="term" value="C:nucleus"/>
    <property type="evidence" value="ECO:0007669"/>
    <property type="project" value="UniProtKB-SubCell"/>
</dbReference>
<evidence type="ECO:0000259" key="9">
    <source>
        <dbReference type="PROSITE" id="PS50016"/>
    </source>
</evidence>
<keyword evidence="12" id="KW-1185">Reference proteome</keyword>
<dbReference type="SUPFAM" id="SSF51197">
    <property type="entry name" value="Clavaminate synthase-like"/>
    <property type="match status" value="1"/>
</dbReference>
<evidence type="ECO:0000256" key="1">
    <source>
        <dbReference type="ARBA" id="ARBA00004123"/>
    </source>
</evidence>
<evidence type="ECO:0000256" key="2">
    <source>
        <dbReference type="ARBA" id="ARBA00022723"/>
    </source>
</evidence>